<feature type="compositionally biased region" description="Basic and acidic residues" evidence="1">
    <location>
        <begin position="18"/>
        <end position="30"/>
    </location>
</feature>
<feature type="region of interest" description="Disordered" evidence="1">
    <location>
        <begin position="1"/>
        <end position="57"/>
    </location>
</feature>
<evidence type="ECO:0000313" key="4">
    <source>
        <dbReference type="EnsemblMetazoa" id="CapteP222589"/>
    </source>
</evidence>
<dbReference type="InterPro" id="IPR001614">
    <property type="entry name" value="Myelin_PLP"/>
</dbReference>
<evidence type="ECO:0000256" key="2">
    <source>
        <dbReference type="SAM" id="Phobius"/>
    </source>
</evidence>
<protein>
    <recommendedName>
        <fullName evidence="6">Neuronal membrane glycoprotein M6-b</fullName>
    </recommendedName>
</protein>
<feature type="transmembrane region" description="Helical" evidence="2">
    <location>
        <begin position="177"/>
        <end position="209"/>
    </location>
</feature>
<dbReference type="GO" id="GO:0005886">
    <property type="term" value="C:plasma membrane"/>
    <property type="evidence" value="ECO:0007669"/>
    <property type="project" value="TreeGrafter"/>
</dbReference>
<feature type="compositionally biased region" description="Basic and acidic residues" evidence="1">
    <location>
        <begin position="37"/>
        <end position="49"/>
    </location>
</feature>
<dbReference type="EnsemblMetazoa" id="CapteT222589">
    <property type="protein sequence ID" value="CapteP222589"/>
    <property type="gene ID" value="CapteG222589"/>
</dbReference>
<evidence type="ECO:0000313" key="5">
    <source>
        <dbReference type="Proteomes" id="UP000014760"/>
    </source>
</evidence>
<dbReference type="PANTHER" id="PTHR11683:SF12">
    <property type="entry name" value="M6, ISOFORM F"/>
    <property type="match status" value="1"/>
</dbReference>
<organism evidence="3">
    <name type="scientific">Capitella teleta</name>
    <name type="common">Polychaete worm</name>
    <dbReference type="NCBI Taxonomy" id="283909"/>
    <lineage>
        <taxon>Eukaryota</taxon>
        <taxon>Metazoa</taxon>
        <taxon>Spiralia</taxon>
        <taxon>Lophotrochozoa</taxon>
        <taxon>Annelida</taxon>
        <taxon>Polychaeta</taxon>
        <taxon>Sedentaria</taxon>
        <taxon>Scolecida</taxon>
        <taxon>Capitellidae</taxon>
        <taxon>Capitella</taxon>
    </lineage>
</organism>
<accession>R7V599</accession>
<feature type="compositionally biased region" description="Basic and acidic residues" evidence="1">
    <location>
        <begin position="1"/>
        <end position="10"/>
    </location>
</feature>
<reference evidence="4" key="3">
    <citation type="submission" date="2015-06" db="UniProtKB">
        <authorList>
            <consortium name="EnsemblMetazoa"/>
        </authorList>
    </citation>
    <scope>IDENTIFICATION</scope>
</reference>
<dbReference type="OMA" id="FPVRQHW"/>
<dbReference type="AlphaFoldDB" id="R7V599"/>
<keyword evidence="2" id="KW-0812">Transmembrane</keyword>
<gene>
    <name evidence="3" type="ORF">CAPTEDRAFT_222589</name>
</gene>
<feature type="transmembrane region" description="Helical" evidence="2">
    <location>
        <begin position="255"/>
        <end position="277"/>
    </location>
</feature>
<proteinExistence type="predicted"/>
<feature type="transmembrane region" description="Helical" evidence="2">
    <location>
        <begin position="93"/>
        <end position="114"/>
    </location>
</feature>
<keyword evidence="2" id="KW-1133">Transmembrane helix</keyword>
<evidence type="ECO:0000313" key="3">
    <source>
        <dbReference type="EMBL" id="ELU14043.1"/>
    </source>
</evidence>
<dbReference type="Pfam" id="PF01275">
    <property type="entry name" value="Myelin_PLP"/>
    <property type="match status" value="1"/>
</dbReference>
<evidence type="ECO:0000256" key="1">
    <source>
        <dbReference type="SAM" id="MobiDB-lite"/>
    </source>
</evidence>
<reference evidence="3 5" key="2">
    <citation type="journal article" date="2013" name="Nature">
        <title>Insights into bilaterian evolution from three spiralian genomes.</title>
        <authorList>
            <person name="Simakov O."/>
            <person name="Marletaz F."/>
            <person name="Cho S.J."/>
            <person name="Edsinger-Gonzales E."/>
            <person name="Havlak P."/>
            <person name="Hellsten U."/>
            <person name="Kuo D.H."/>
            <person name="Larsson T."/>
            <person name="Lv J."/>
            <person name="Arendt D."/>
            <person name="Savage R."/>
            <person name="Osoegawa K."/>
            <person name="de Jong P."/>
            <person name="Grimwood J."/>
            <person name="Chapman J.A."/>
            <person name="Shapiro H."/>
            <person name="Aerts A."/>
            <person name="Otillar R.P."/>
            <person name="Terry A.Y."/>
            <person name="Boore J.L."/>
            <person name="Grigoriev I.V."/>
            <person name="Lindberg D.R."/>
            <person name="Seaver E.C."/>
            <person name="Weisblat D.A."/>
            <person name="Putnam N.H."/>
            <person name="Rokhsar D.S."/>
        </authorList>
    </citation>
    <scope>NUCLEOTIDE SEQUENCE</scope>
    <source>
        <strain evidence="3 5">I ESC-2004</strain>
    </source>
</reference>
<dbReference type="Proteomes" id="UP000014760">
    <property type="component" value="Unassembled WGS sequence"/>
</dbReference>
<keyword evidence="5" id="KW-1185">Reference proteome</keyword>
<keyword evidence="2" id="KW-0472">Membrane</keyword>
<dbReference type="GO" id="GO:0031175">
    <property type="term" value="P:neuron projection development"/>
    <property type="evidence" value="ECO:0007669"/>
    <property type="project" value="TreeGrafter"/>
</dbReference>
<dbReference type="EMBL" id="AMQN01004974">
    <property type="status" value="NOT_ANNOTATED_CDS"/>
    <property type="molecule type" value="Genomic_DNA"/>
</dbReference>
<dbReference type="PANTHER" id="PTHR11683">
    <property type="entry name" value="MYELIN PROTEOLIPID"/>
    <property type="match status" value="1"/>
</dbReference>
<sequence>MSHQDEHLPEEQDELSQDDEKAPLADEEKVPLSAVGSRDDVMHDEKVDEKGEELEETHAEDVAVVKKSCKTSSTQDDGCCAKCCKCLANVPCGSLLCFVFIIAMVSTCAGALMVALKRTREVLDNDNIVPMSNALCLGVLFGMVFLVTLFLVVAALSSPPTSSGVFSTANKNTCARALNIIVLVLLIFLVFAWTLVAIVLALPVIYIVLFHILHTTDKAACVDLWNYGLSSVRNEMCGATLEDFYERVFVRDDIMVCYSISIIAAVLVIVLLVLFIVCTTANYIQLRTARDSKYQPHTDEVNSA</sequence>
<dbReference type="EMBL" id="KB294813">
    <property type="protein sequence ID" value="ELU14043.1"/>
    <property type="molecule type" value="Genomic_DNA"/>
</dbReference>
<feature type="transmembrane region" description="Helical" evidence="2">
    <location>
        <begin position="135"/>
        <end position="157"/>
    </location>
</feature>
<evidence type="ECO:0008006" key="6">
    <source>
        <dbReference type="Google" id="ProtNLM"/>
    </source>
</evidence>
<name>R7V599_CAPTE</name>
<dbReference type="HOGENOM" id="CLU_916006_0_0_1"/>
<reference evidence="5" key="1">
    <citation type="submission" date="2012-12" db="EMBL/GenBank/DDBJ databases">
        <authorList>
            <person name="Hellsten U."/>
            <person name="Grimwood J."/>
            <person name="Chapman J.A."/>
            <person name="Shapiro H."/>
            <person name="Aerts A."/>
            <person name="Otillar R.P."/>
            <person name="Terry A.Y."/>
            <person name="Boore J.L."/>
            <person name="Simakov O."/>
            <person name="Marletaz F."/>
            <person name="Cho S.-J."/>
            <person name="Edsinger-Gonzales E."/>
            <person name="Havlak P."/>
            <person name="Kuo D.-H."/>
            <person name="Larsson T."/>
            <person name="Lv J."/>
            <person name="Arendt D."/>
            <person name="Savage R."/>
            <person name="Osoegawa K."/>
            <person name="de Jong P."/>
            <person name="Lindberg D.R."/>
            <person name="Seaver E.C."/>
            <person name="Weisblat D.A."/>
            <person name="Putnam N.H."/>
            <person name="Grigoriev I.V."/>
            <person name="Rokhsar D.S."/>
        </authorList>
    </citation>
    <scope>NUCLEOTIDE SEQUENCE</scope>
    <source>
        <strain evidence="5">I ESC-2004</strain>
    </source>
</reference>